<evidence type="ECO:0000313" key="2">
    <source>
        <dbReference type="EMBL" id="KAK5602068.1"/>
    </source>
</evidence>
<dbReference type="AlphaFoldDB" id="A0AAV9QY60"/>
<protein>
    <submittedName>
        <fullName evidence="2">Uncharacterized protein</fullName>
    </submittedName>
</protein>
<organism evidence="2 3">
    <name type="scientific">Crenichthys baileyi</name>
    <name type="common">White River springfish</name>
    <dbReference type="NCBI Taxonomy" id="28760"/>
    <lineage>
        <taxon>Eukaryota</taxon>
        <taxon>Metazoa</taxon>
        <taxon>Chordata</taxon>
        <taxon>Craniata</taxon>
        <taxon>Vertebrata</taxon>
        <taxon>Euteleostomi</taxon>
        <taxon>Actinopterygii</taxon>
        <taxon>Neopterygii</taxon>
        <taxon>Teleostei</taxon>
        <taxon>Neoteleostei</taxon>
        <taxon>Acanthomorphata</taxon>
        <taxon>Ovalentaria</taxon>
        <taxon>Atherinomorphae</taxon>
        <taxon>Cyprinodontiformes</taxon>
        <taxon>Goodeidae</taxon>
        <taxon>Crenichthys</taxon>
    </lineage>
</organism>
<reference evidence="2 3" key="1">
    <citation type="submission" date="2021-06" db="EMBL/GenBank/DDBJ databases">
        <authorList>
            <person name="Palmer J.M."/>
        </authorList>
    </citation>
    <scope>NUCLEOTIDE SEQUENCE [LARGE SCALE GENOMIC DNA]</scope>
    <source>
        <strain evidence="2 3">MEX-2019</strain>
        <tissue evidence="2">Muscle</tissue>
    </source>
</reference>
<keyword evidence="3" id="KW-1185">Reference proteome</keyword>
<dbReference type="EMBL" id="JAHHUM010002631">
    <property type="protein sequence ID" value="KAK5602068.1"/>
    <property type="molecule type" value="Genomic_DNA"/>
</dbReference>
<gene>
    <name evidence="2" type="ORF">CRENBAI_016995</name>
</gene>
<proteinExistence type="predicted"/>
<comment type="caution">
    <text evidence="2">The sequence shown here is derived from an EMBL/GenBank/DDBJ whole genome shotgun (WGS) entry which is preliminary data.</text>
</comment>
<name>A0AAV9QY60_9TELE</name>
<dbReference type="Proteomes" id="UP001311232">
    <property type="component" value="Unassembled WGS sequence"/>
</dbReference>
<feature type="compositionally biased region" description="Polar residues" evidence="1">
    <location>
        <begin position="1"/>
        <end position="16"/>
    </location>
</feature>
<accession>A0AAV9QY60</accession>
<evidence type="ECO:0000256" key="1">
    <source>
        <dbReference type="SAM" id="MobiDB-lite"/>
    </source>
</evidence>
<feature type="region of interest" description="Disordered" evidence="1">
    <location>
        <begin position="1"/>
        <end position="24"/>
    </location>
</feature>
<sequence length="67" mass="7175">MSLQDQITSQSLSAFRTNKPGPGIHSGGDVWIFRKVPGAVQSVLQVTSGAAWSERLAPFQLCGFISL</sequence>
<evidence type="ECO:0000313" key="3">
    <source>
        <dbReference type="Proteomes" id="UP001311232"/>
    </source>
</evidence>